<reference evidence="9" key="2">
    <citation type="submission" date="2025-05" db="UniProtKB">
        <authorList>
            <consortium name="EnsemblMetazoa"/>
        </authorList>
    </citation>
    <scope>IDENTIFICATION</scope>
    <source>
        <strain evidence="9">Foshan</strain>
    </source>
</reference>
<dbReference type="GeneID" id="109433597"/>
<keyword evidence="4 8" id="KW-1133">Transmembrane helix</keyword>
<name>A0ABM1Z433_AEDAL</name>
<evidence type="ECO:0000313" key="9">
    <source>
        <dbReference type="EnsemblMetazoa" id="AALFPA23_014904.P21605"/>
    </source>
</evidence>
<keyword evidence="5 8" id="KW-0472">Membrane</keyword>
<accession>A0ABM1Z433</accession>
<dbReference type="Gene3D" id="3.40.190.10">
    <property type="entry name" value="Periplasmic binding protein-like II"/>
    <property type="match status" value="1"/>
</dbReference>
<evidence type="ECO:0000256" key="5">
    <source>
        <dbReference type="ARBA" id="ARBA00023136"/>
    </source>
</evidence>
<evidence type="ECO:0000256" key="6">
    <source>
        <dbReference type="ARBA" id="ARBA00023170"/>
    </source>
</evidence>
<evidence type="ECO:0008006" key="11">
    <source>
        <dbReference type="Google" id="ProtNLM"/>
    </source>
</evidence>
<evidence type="ECO:0000256" key="7">
    <source>
        <dbReference type="ARBA" id="ARBA00023180"/>
    </source>
</evidence>
<keyword evidence="3 8" id="KW-0812">Transmembrane</keyword>
<protein>
    <recommendedName>
        <fullName evidence="11">Ionotropic glutamate receptor L-glutamate and glycine-binding domain-containing protein</fullName>
    </recommendedName>
</protein>
<comment type="subcellular location">
    <subcellularLocation>
        <location evidence="1">Cell membrane</location>
        <topology evidence="1">Multi-pass membrane protein</topology>
    </subcellularLocation>
</comment>
<keyword evidence="6" id="KW-0675">Receptor</keyword>
<dbReference type="InterPro" id="IPR052192">
    <property type="entry name" value="Insect_Ionotropic_Sensory_Rcpt"/>
</dbReference>
<dbReference type="EnsemblMetazoa" id="AALFPA23_014904.R21605">
    <property type="protein sequence ID" value="AALFPA23_014904.P21605"/>
    <property type="gene ID" value="AALFPA23_014904"/>
</dbReference>
<keyword evidence="10" id="KW-1185">Reference proteome</keyword>
<evidence type="ECO:0000256" key="1">
    <source>
        <dbReference type="ARBA" id="ARBA00004651"/>
    </source>
</evidence>
<dbReference type="Proteomes" id="UP000069940">
    <property type="component" value="Unassembled WGS sequence"/>
</dbReference>
<feature type="transmembrane region" description="Helical" evidence="8">
    <location>
        <begin position="426"/>
        <end position="448"/>
    </location>
</feature>
<evidence type="ECO:0000256" key="8">
    <source>
        <dbReference type="SAM" id="Phobius"/>
    </source>
</evidence>
<proteinExistence type="predicted"/>
<feature type="transmembrane region" description="Helical" evidence="8">
    <location>
        <begin position="699"/>
        <end position="717"/>
    </location>
</feature>
<keyword evidence="2" id="KW-1003">Cell membrane</keyword>
<dbReference type="PANTHER" id="PTHR42643:SF38">
    <property type="entry name" value="IONOTROPIC RECEPTOR 100A"/>
    <property type="match status" value="1"/>
</dbReference>
<reference evidence="10" key="1">
    <citation type="journal article" date="2015" name="Proc. Natl. Acad. Sci. U.S.A.">
        <title>Genome sequence of the Asian Tiger mosquito, Aedes albopictus, reveals insights into its biology, genetics, and evolution.</title>
        <authorList>
            <person name="Chen X.G."/>
            <person name="Jiang X."/>
            <person name="Gu J."/>
            <person name="Xu M."/>
            <person name="Wu Y."/>
            <person name="Deng Y."/>
            <person name="Zhang C."/>
            <person name="Bonizzoni M."/>
            <person name="Dermauw W."/>
            <person name="Vontas J."/>
            <person name="Armbruster P."/>
            <person name="Huang X."/>
            <person name="Yang Y."/>
            <person name="Zhang H."/>
            <person name="He W."/>
            <person name="Peng H."/>
            <person name="Liu Y."/>
            <person name="Wu K."/>
            <person name="Chen J."/>
            <person name="Lirakis M."/>
            <person name="Topalis P."/>
            <person name="Van Leeuwen T."/>
            <person name="Hall A.B."/>
            <person name="Jiang X."/>
            <person name="Thorpe C."/>
            <person name="Mueller R.L."/>
            <person name="Sun C."/>
            <person name="Waterhouse R.M."/>
            <person name="Yan G."/>
            <person name="Tu Z.J."/>
            <person name="Fang X."/>
            <person name="James A.A."/>
        </authorList>
    </citation>
    <scope>NUCLEOTIDE SEQUENCE [LARGE SCALE GENOMIC DNA]</scope>
    <source>
        <strain evidence="10">Foshan</strain>
    </source>
</reference>
<dbReference type="RefSeq" id="XP_019565581.3">
    <property type="nucleotide sequence ID" value="XM_019710036.3"/>
</dbReference>
<dbReference type="SUPFAM" id="SSF53850">
    <property type="entry name" value="Periplasmic binding protein-like II"/>
    <property type="match status" value="1"/>
</dbReference>
<evidence type="ECO:0000256" key="3">
    <source>
        <dbReference type="ARBA" id="ARBA00022692"/>
    </source>
</evidence>
<evidence type="ECO:0000313" key="10">
    <source>
        <dbReference type="Proteomes" id="UP000069940"/>
    </source>
</evidence>
<keyword evidence="7" id="KW-0325">Glycoprotein</keyword>
<feature type="transmembrane region" description="Helical" evidence="8">
    <location>
        <begin position="506"/>
        <end position="526"/>
    </location>
</feature>
<evidence type="ECO:0000256" key="2">
    <source>
        <dbReference type="ARBA" id="ARBA00022475"/>
    </source>
</evidence>
<organism evidence="9 10">
    <name type="scientific">Aedes albopictus</name>
    <name type="common">Asian tiger mosquito</name>
    <name type="synonym">Stegomyia albopicta</name>
    <dbReference type="NCBI Taxonomy" id="7160"/>
    <lineage>
        <taxon>Eukaryota</taxon>
        <taxon>Metazoa</taxon>
        <taxon>Ecdysozoa</taxon>
        <taxon>Arthropoda</taxon>
        <taxon>Hexapoda</taxon>
        <taxon>Insecta</taxon>
        <taxon>Pterygota</taxon>
        <taxon>Neoptera</taxon>
        <taxon>Endopterygota</taxon>
        <taxon>Diptera</taxon>
        <taxon>Nematocera</taxon>
        <taxon>Culicoidea</taxon>
        <taxon>Culicidae</taxon>
        <taxon>Culicinae</taxon>
        <taxon>Aedini</taxon>
        <taxon>Aedes</taxon>
        <taxon>Stegomyia</taxon>
    </lineage>
</organism>
<dbReference type="PANTHER" id="PTHR42643">
    <property type="entry name" value="IONOTROPIC RECEPTOR 20A-RELATED"/>
    <property type="match status" value="1"/>
</dbReference>
<evidence type="ECO:0000256" key="4">
    <source>
        <dbReference type="ARBA" id="ARBA00022989"/>
    </source>
</evidence>
<sequence>MAICYAQYSHLPSLTITPLNQLAMHIKIQCRRQSSSLESSGLNMITFPISLAICLGTIFGPRIVKPNGDLPPWLLNQTIQSQIAAIFRGIDRIDVVLGDLDADQSYPPILDWLIHRSEPRAILQDKAIRIYQSVVPGSKDAGCKGGRPLLSGIVDTEDANEEELGLIDRDYADESRFIGWDRTFESFARVWDQNRNFGYLVFTSWSDFQLSMICLLDPYATYLFVLSDWGSLDLQELTVFSKSTWIGQGVFRMFYLLGEVIYTFDPFMAVGSNRQYGVLKELKDSTDVPRVPQCDFGGFPLRIDRFRTTFSHTLVDKKGKVIDYIGADAEASRVVTRALNVTPNFLPPDKDQFGFKLPNGSFNGVLGRLSRRESDIVFVGYFIKDYFTRDTEFTTGIYTDELCCLVRKASRIPEYLLPITIFPADLWGLLFLMGIVCATTWIIIRAGIRVKAVQTQRSQLPDLFNLSKSIREAPLYRKLLQVVIDTYILLVSAPFRRFTRSGIERLMLFGLMLVSLIFVSMFQSSLSSVFLHPMFYKDIDSLQRLDESGTKIPVKYKGFMDDVFPANYSPMMDSLRNKMIYEPDQDEPAMLDRVAQESPKVAFVTRKSLVPLDDAIYIAKKKVIVVPECPRLYNLAYVVPRHSVLLEAINMIILRLLNGGLINHWINVMTFNATLRDLALYRSVGDEKFKVLTMTDLQFPFYLWAIGLTLSSVIFVFERLHYRMIIPNRVERF</sequence>